<reference evidence="2 3" key="1">
    <citation type="submission" date="2021-07" db="EMBL/GenBank/DDBJ databases">
        <title>Stakelama flava sp. nov., a novel endophytic bacterium isolated from branch of Kandelia candel.</title>
        <authorList>
            <person name="Tuo L."/>
        </authorList>
    </citation>
    <scope>NUCLEOTIDE SEQUENCE [LARGE SCALE GENOMIC DNA]</scope>
    <source>
        <strain evidence="2 3">CBK3Z-3</strain>
    </source>
</reference>
<dbReference type="PANTHER" id="PTHR41795:SF1">
    <property type="entry name" value="EXOPOLYSACCHARIDE SYNTHESIS PROTEIN"/>
    <property type="match status" value="1"/>
</dbReference>
<feature type="transmembrane region" description="Helical" evidence="1">
    <location>
        <begin position="151"/>
        <end position="170"/>
    </location>
</feature>
<comment type="caution">
    <text evidence="2">The sequence shown here is derived from an EMBL/GenBank/DDBJ whole genome shotgun (WGS) entry which is preliminary data.</text>
</comment>
<dbReference type="InterPro" id="IPR010331">
    <property type="entry name" value="ExoD"/>
</dbReference>
<keyword evidence="1" id="KW-0812">Transmembrane</keyword>
<accession>A0ABS6XLH9</accession>
<keyword evidence="1" id="KW-1133">Transmembrane helix</keyword>
<keyword evidence="1" id="KW-0472">Membrane</keyword>
<protein>
    <submittedName>
        <fullName evidence="2">Exopolysaccharide biosynthesis protein</fullName>
    </submittedName>
</protein>
<feature type="transmembrane region" description="Helical" evidence="1">
    <location>
        <begin position="177"/>
        <end position="196"/>
    </location>
</feature>
<feature type="transmembrane region" description="Helical" evidence="1">
    <location>
        <begin position="44"/>
        <end position="73"/>
    </location>
</feature>
<dbReference type="RefSeq" id="WP_219238159.1">
    <property type="nucleotide sequence ID" value="NZ_JAHWZX010000007.1"/>
</dbReference>
<dbReference type="Pfam" id="PF06055">
    <property type="entry name" value="ExoD"/>
    <property type="match status" value="1"/>
</dbReference>
<evidence type="ECO:0000313" key="2">
    <source>
        <dbReference type="EMBL" id="MBW4331046.1"/>
    </source>
</evidence>
<dbReference type="PANTHER" id="PTHR41795">
    <property type="entry name" value="EXOPOLYSACCHARIDE SYNTHESIS PROTEIN"/>
    <property type="match status" value="1"/>
</dbReference>
<gene>
    <name evidence="2" type="ORF">KY084_09195</name>
</gene>
<organism evidence="2 3">
    <name type="scientific">Stakelama flava</name>
    <dbReference type="NCBI Taxonomy" id="2860338"/>
    <lineage>
        <taxon>Bacteria</taxon>
        <taxon>Pseudomonadati</taxon>
        <taxon>Pseudomonadota</taxon>
        <taxon>Alphaproteobacteria</taxon>
        <taxon>Sphingomonadales</taxon>
        <taxon>Sphingomonadaceae</taxon>
        <taxon>Stakelama</taxon>
    </lineage>
</organism>
<feature type="transmembrane region" description="Helical" evidence="1">
    <location>
        <begin position="126"/>
        <end position="145"/>
    </location>
</feature>
<name>A0ABS6XLH9_9SPHN</name>
<evidence type="ECO:0000313" key="3">
    <source>
        <dbReference type="Proteomes" id="UP001197214"/>
    </source>
</evidence>
<sequence length="201" mass="20802">MAGDEIEKHPLEAMADDAVDAGHDGKVTIGDLVTSFGDRGFGPMLALVGLIAATPPIGAIPGVPTSMGLLTLLMAGQMLAGRSQPWMPKFVACRGVSADKVKKARDKGSKVFAKVDALIGQRLEWAAGRAASFIVALCCLFLGLMMPPLELLPFAAMAPAAAIVMFGLALTARDGVLMILGFAATAASATLIIINFESLFS</sequence>
<dbReference type="Proteomes" id="UP001197214">
    <property type="component" value="Unassembled WGS sequence"/>
</dbReference>
<evidence type="ECO:0000256" key="1">
    <source>
        <dbReference type="SAM" id="Phobius"/>
    </source>
</evidence>
<dbReference type="EMBL" id="JAHWZX010000007">
    <property type="protein sequence ID" value="MBW4331046.1"/>
    <property type="molecule type" value="Genomic_DNA"/>
</dbReference>
<dbReference type="PIRSF" id="PIRSF033239">
    <property type="entry name" value="ExoD"/>
    <property type="match status" value="1"/>
</dbReference>
<proteinExistence type="predicted"/>
<keyword evidence="3" id="KW-1185">Reference proteome</keyword>